<reference evidence="3" key="2">
    <citation type="submission" date="2023-07" db="EMBL/GenBank/DDBJ databases">
        <title>Genome content predicts the carbon catabolic preferences of heterotrophic bacteria.</title>
        <authorList>
            <person name="Gralka M."/>
        </authorList>
    </citation>
    <scope>NUCLEOTIDE SEQUENCE</scope>
    <source>
        <strain evidence="3">F2M12</strain>
    </source>
</reference>
<proteinExistence type="predicted"/>
<dbReference type="InterPro" id="IPR011032">
    <property type="entry name" value="GroES-like_sf"/>
</dbReference>
<dbReference type="Gene3D" id="3.40.50.720">
    <property type="entry name" value="NAD(P)-binding Rossmann-like Domain"/>
    <property type="match status" value="1"/>
</dbReference>
<keyword evidence="4" id="KW-1185">Reference proteome</keyword>
<name>A0AAW7Z7K9_9ALTE</name>
<dbReference type="PANTHER" id="PTHR45033:SF2">
    <property type="entry name" value="ZINC-TYPE ALCOHOL DEHYDROGENASE-LIKE PROTEIN C1773.06C"/>
    <property type="match status" value="1"/>
</dbReference>
<dbReference type="InterPro" id="IPR013149">
    <property type="entry name" value="ADH-like_C"/>
</dbReference>
<evidence type="ECO:0000313" key="3">
    <source>
        <dbReference type="EMBL" id="MDO6579534.1"/>
    </source>
</evidence>
<sequence length="336" mass="35536">MKVMRLKDNSEGLASLYCADETEPTVVGNDEIKVRVHASSLNYHDYSVATGAIPTEGDRIPMSDGAGVVVEVGEGVTQFVPGDHVVSTFFPDWLSGAPTVGDFSRTPGDGIDGYAREVVVKPQQWFTKAPSGWSHEEAATITTAGLTAWRALVVEGGLKAGDTVLLLGTGGVSIYALQIAKAMGAKVAITSSSDEKLEKAKALGADFTVNYNTDEKWGKTVAKWTGGKGVDHVVEVGGPATLGQSIHACRVGGSIILIGVLTGIKGDIPTATLMRKQIRLTGVIVGSNKDQWDFVSALECMNFKPVVDTTFALERLSDAFAFEESGKHFGKICVSI</sequence>
<dbReference type="InterPro" id="IPR052711">
    <property type="entry name" value="Zinc_ADH-like"/>
</dbReference>
<accession>A0AAW7Z7K9</accession>
<dbReference type="InterPro" id="IPR036291">
    <property type="entry name" value="NAD(P)-bd_dom_sf"/>
</dbReference>
<dbReference type="Gene3D" id="3.90.180.10">
    <property type="entry name" value="Medium-chain alcohol dehydrogenases, catalytic domain"/>
    <property type="match status" value="1"/>
</dbReference>
<organism evidence="3 5">
    <name type="scientific">Alteromonas stellipolaris</name>
    <dbReference type="NCBI Taxonomy" id="233316"/>
    <lineage>
        <taxon>Bacteria</taxon>
        <taxon>Pseudomonadati</taxon>
        <taxon>Pseudomonadota</taxon>
        <taxon>Gammaproteobacteria</taxon>
        <taxon>Alteromonadales</taxon>
        <taxon>Alteromonadaceae</taxon>
        <taxon>Alteromonas/Salinimonas group</taxon>
        <taxon>Alteromonas</taxon>
    </lineage>
</organism>
<dbReference type="Pfam" id="PF08240">
    <property type="entry name" value="ADH_N"/>
    <property type="match status" value="1"/>
</dbReference>
<dbReference type="Proteomes" id="UP001170717">
    <property type="component" value="Unassembled WGS sequence"/>
</dbReference>
<dbReference type="SUPFAM" id="SSF51735">
    <property type="entry name" value="NAD(P)-binding Rossmann-fold domains"/>
    <property type="match status" value="1"/>
</dbReference>
<dbReference type="AlphaFoldDB" id="A0AAW7Z7K9"/>
<dbReference type="RefSeq" id="WP_057792899.1">
    <property type="nucleotide sequence ID" value="NZ_CANLMS010000008.1"/>
</dbReference>
<dbReference type="Pfam" id="PF00107">
    <property type="entry name" value="ADH_zinc_N"/>
    <property type="match status" value="1"/>
</dbReference>
<reference evidence="2 4" key="1">
    <citation type="submission" date="2015-12" db="EMBL/GenBank/DDBJ databases">
        <title>Intraspecies pangenome expansion in the marine bacterium Alteromonas.</title>
        <authorList>
            <person name="Lopez-Perez M."/>
            <person name="Rodriguez-Valera F."/>
        </authorList>
    </citation>
    <scope>NUCLEOTIDE SEQUENCE [LARGE SCALE GENOMIC DNA]</scope>
    <source>
        <strain evidence="2 4">LMG 21861</strain>
    </source>
</reference>
<evidence type="ECO:0000313" key="4">
    <source>
        <dbReference type="Proteomes" id="UP000056750"/>
    </source>
</evidence>
<gene>
    <name evidence="2" type="ORF">AVL57_09625</name>
    <name evidence="3" type="ORF">Q4527_19200</name>
</gene>
<dbReference type="InterPro" id="IPR020843">
    <property type="entry name" value="ER"/>
</dbReference>
<dbReference type="Proteomes" id="UP000056750">
    <property type="component" value="Chromosome"/>
</dbReference>
<dbReference type="SUPFAM" id="SSF50129">
    <property type="entry name" value="GroES-like"/>
    <property type="match status" value="1"/>
</dbReference>
<evidence type="ECO:0000313" key="2">
    <source>
        <dbReference type="EMBL" id="AMJ74205.1"/>
    </source>
</evidence>
<dbReference type="KEGG" id="asq:AVL57_09625"/>
<dbReference type="EMBL" id="CP013926">
    <property type="protein sequence ID" value="AMJ74205.1"/>
    <property type="molecule type" value="Genomic_DNA"/>
</dbReference>
<feature type="domain" description="Enoyl reductase (ER)" evidence="1">
    <location>
        <begin position="12"/>
        <end position="334"/>
    </location>
</feature>
<dbReference type="InterPro" id="IPR013154">
    <property type="entry name" value="ADH-like_N"/>
</dbReference>
<dbReference type="PANTHER" id="PTHR45033">
    <property type="match status" value="1"/>
</dbReference>
<dbReference type="CDD" id="cd08276">
    <property type="entry name" value="MDR7"/>
    <property type="match status" value="1"/>
</dbReference>
<evidence type="ECO:0000259" key="1">
    <source>
        <dbReference type="SMART" id="SM00829"/>
    </source>
</evidence>
<dbReference type="GO" id="GO:0016491">
    <property type="term" value="F:oxidoreductase activity"/>
    <property type="evidence" value="ECO:0007669"/>
    <property type="project" value="InterPro"/>
</dbReference>
<dbReference type="SMART" id="SM00829">
    <property type="entry name" value="PKS_ER"/>
    <property type="match status" value="1"/>
</dbReference>
<evidence type="ECO:0000313" key="5">
    <source>
        <dbReference type="Proteomes" id="UP001170717"/>
    </source>
</evidence>
<dbReference type="EMBL" id="JAUOQI010000021">
    <property type="protein sequence ID" value="MDO6579534.1"/>
    <property type="molecule type" value="Genomic_DNA"/>
</dbReference>
<protein>
    <submittedName>
        <fullName evidence="3">NAD(P)-dependent alcohol dehydrogenase</fullName>
    </submittedName>
    <submittedName>
        <fullName evidence="2">NADPH:quinone oxidoreductase</fullName>
    </submittedName>
</protein>